<evidence type="ECO:0008006" key="3">
    <source>
        <dbReference type="Google" id="ProtNLM"/>
    </source>
</evidence>
<evidence type="ECO:0000313" key="2">
    <source>
        <dbReference type="Proteomes" id="UP001189429"/>
    </source>
</evidence>
<keyword evidence="2" id="KW-1185">Reference proteome</keyword>
<proteinExistence type="predicted"/>
<dbReference type="Proteomes" id="UP001189429">
    <property type="component" value="Unassembled WGS sequence"/>
</dbReference>
<reference evidence="1" key="1">
    <citation type="submission" date="2023-10" db="EMBL/GenBank/DDBJ databases">
        <authorList>
            <person name="Chen Y."/>
            <person name="Shah S."/>
            <person name="Dougan E. K."/>
            <person name="Thang M."/>
            <person name="Chan C."/>
        </authorList>
    </citation>
    <scope>NUCLEOTIDE SEQUENCE [LARGE SCALE GENOMIC DNA]</scope>
</reference>
<accession>A0ABN9RP32</accession>
<comment type="caution">
    <text evidence="1">The sequence shown here is derived from an EMBL/GenBank/DDBJ whole genome shotgun (WGS) entry which is preliminary data.</text>
</comment>
<gene>
    <name evidence="1" type="ORF">PCOR1329_LOCUS22418</name>
</gene>
<protein>
    <recommendedName>
        <fullName evidence="3">Subtilisin</fullName>
    </recommendedName>
</protein>
<organism evidence="1 2">
    <name type="scientific">Prorocentrum cordatum</name>
    <dbReference type="NCBI Taxonomy" id="2364126"/>
    <lineage>
        <taxon>Eukaryota</taxon>
        <taxon>Sar</taxon>
        <taxon>Alveolata</taxon>
        <taxon>Dinophyceae</taxon>
        <taxon>Prorocentrales</taxon>
        <taxon>Prorocentraceae</taxon>
        <taxon>Prorocentrum</taxon>
    </lineage>
</organism>
<evidence type="ECO:0000313" key="1">
    <source>
        <dbReference type="EMBL" id="CAK0820943.1"/>
    </source>
</evidence>
<name>A0ABN9RP32_9DINO</name>
<dbReference type="EMBL" id="CAUYUJ010007491">
    <property type="protein sequence ID" value="CAK0820943.1"/>
    <property type="molecule type" value="Genomic_DNA"/>
</dbReference>
<sequence>MADLSTAFSEADTAAPSCRSWPARRQLDGRRFGSGSTAASCNGKSVPLSEFSWVVGGVLAETCGGPLAGVSSAKGTAAHEAGVDVVHSRRRCIAQRRALVRERAQPGSEGASSEHLCGLCSSDCRECRAARAVADPPAVEECSG</sequence>